<proteinExistence type="predicted"/>
<sequence>MLPSLPFSNSKVTKFPFKLSKKHGLNRETLCHCTTTTPPCHCKSMLLPPLMFFYSRITKFSFHTCQQPRGLDRETSRHHTISPPQVCISRKIESLGWGCFCGNQVSKKEGSKRLFSICK</sequence>
<reference evidence="1 2" key="1">
    <citation type="journal article" date="2010" name="Nature">
        <title>Genome sequence of the palaeopolyploid soybean.</title>
        <authorList>
            <person name="Schmutz J."/>
            <person name="Cannon S.B."/>
            <person name="Schlueter J."/>
            <person name="Ma J."/>
            <person name="Mitros T."/>
            <person name="Nelson W."/>
            <person name="Hyten D.L."/>
            <person name="Song Q."/>
            <person name="Thelen J.J."/>
            <person name="Cheng J."/>
            <person name="Xu D."/>
            <person name="Hellsten U."/>
            <person name="May G.D."/>
            <person name="Yu Y."/>
            <person name="Sakurai T."/>
            <person name="Umezawa T."/>
            <person name="Bhattacharyya M.K."/>
            <person name="Sandhu D."/>
            <person name="Valliyodan B."/>
            <person name="Lindquist E."/>
            <person name="Peto M."/>
            <person name="Grant D."/>
            <person name="Shu S."/>
            <person name="Goodstein D."/>
            <person name="Barry K."/>
            <person name="Futrell-Griggs M."/>
            <person name="Abernathy B."/>
            <person name="Du J."/>
            <person name="Tian Z."/>
            <person name="Zhu L."/>
            <person name="Gill N."/>
            <person name="Joshi T."/>
            <person name="Libault M."/>
            <person name="Sethuraman A."/>
            <person name="Zhang X.-C."/>
            <person name="Shinozaki K."/>
            <person name="Nguyen H.T."/>
            <person name="Wing R.A."/>
            <person name="Cregan P."/>
            <person name="Specht J."/>
            <person name="Grimwood J."/>
            <person name="Rokhsar D."/>
            <person name="Stacey G."/>
            <person name="Shoemaker R.C."/>
            <person name="Jackson S.A."/>
        </authorList>
    </citation>
    <scope>NUCLEOTIDE SEQUENCE [LARGE SCALE GENOMIC DNA]</scope>
    <source>
        <strain evidence="2">cv. Williams 82</strain>
        <tissue evidence="1">Callus</tissue>
    </source>
</reference>
<evidence type="ECO:0000313" key="1">
    <source>
        <dbReference type="EMBL" id="KRH14925.1"/>
    </source>
</evidence>
<reference evidence="1" key="3">
    <citation type="submission" date="2018-07" db="EMBL/GenBank/DDBJ databases">
        <title>WGS assembly of Glycine max.</title>
        <authorList>
            <person name="Schmutz J."/>
            <person name="Cannon S."/>
            <person name="Schlueter J."/>
            <person name="Ma J."/>
            <person name="Mitros T."/>
            <person name="Nelson W."/>
            <person name="Hyten D."/>
            <person name="Song Q."/>
            <person name="Thelen J."/>
            <person name="Cheng J."/>
            <person name="Xu D."/>
            <person name="Hellsten U."/>
            <person name="May G."/>
            <person name="Yu Y."/>
            <person name="Sakurai T."/>
            <person name="Umezawa T."/>
            <person name="Bhattacharyya M."/>
            <person name="Sandhu D."/>
            <person name="Valliyodan B."/>
            <person name="Lindquist E."/>
            <person name="Peto M."/>
            <person name="Grant D."/>
            <person name="Shu S."/>
            <person name="Goodstein D."/>
            <person name="Barry K."/>
            <person name="Futrell-Griggs M."/>
            <person name="Abernathy B."/>
            <person name="Du J."/>
            <person name="Tian Z."/>
            <person name="Zhu L."/>
            <person name="Gill N."/>
            <person name="Joshi T."/>
            <person name="Libault M."/>
            <person name="Sethuraman A."/>
            <person name="Zhang X."/>
            <person name="Shinozaki K."/>
            <person name="Nguyen H."/>
            <person name="Wing R."/>
            <person name="Cregan P."/>
            <person name="Specht J."/>
            <person name="Grimwood J."/>
            <person name="Rokhsar D."/>
            <person name="Stacey G."/>
            <person name="Shoemaker R."/>
            <person name="Jackson S."/>
        </authorList>
    </citation>
    <scope>NUCLEOTIDE SEQUENCE</scope>
    <source>
        <tissue evidence="1">Callus</tissue>
    </source>
</reference>
<name>A0A0R0G9X8_SOYBN</name>
<dbReference type="InParanoid" id="A0A0R0G9X8"/>
<dbReference type="EnsemblPlants" id="KRH14925">
    <property type="protein sequence ID" value="KRH14925"/>
    <property type="gene ID" value="GLYMA_14G057800"/>
</dbReference>
<organism evidence="1">
    <name type="scientific">Glycine max</name>
    <name type="common">Soybean</name>
    <name type="synonym">Glycine hispida</name>
    <dbReference type="NCBI Taxonomy" id="3847"/>
    <lineage>
        <taxon>Eukaryota</taxon>
        <taxon>Viridiplantae</taxon>
        <taxon>Streptophyta</taxon>
        <taxon>Embryophyta</taxon>
        <taxon>Tracheophyta</taxon>
        <taxon>Spermatophyta</taxon>
        <taxon>Magnoliopsida</taxon>
        <taxon>eudicotyledons</taxon>
        <taxon>Gunneridae</taxon>
        <taxon>Pentapetalae</taxon>
        <taxon>rosids</taxon>
        <taxon>fabids</taxon>
        <taxon>Fabales</taxon>
        <taxon>Fabaceae</taxon>
        <taxon>Papilionoideae</taxon>
        <taxon>50 kb inversion clade</taxon>
        <taxon>NPAAA clade</taxon>
        <taxon>indigoferoid/millettioid clade</taxon>
        <taxon>Phaseoleae</taxon>
        <taxon>Glycine</taxon>
        <taxon>Glycine subgen. Soja</taxon>
    </lineage>
</organism>
<keyword evidence="3" id="KW-1185">Reference proteome</keyword>
<protein>
    <submittedName>
        <fullName evidence="1 2">Uncharacterized protein</fullName>
    </submittedName>
</protein>
<gene>
    <name evidence="1" type="ORF">GLYMA_14G057800</name>
</gene>
<evidence type="ECO:0000313" key="3">
    <source>
        <dbReference type="Proteomes" id="UP000008827"/>
    </source>
</evidence>
<evidence type="ECO:0000313" key="2">
    <source>
        <dbReference type="EnsemblPlants" id="KRH14925"/>
    </source>
</evidence>
<dbReference type="EMBL" id="CM000847">
    <property type="protein sequence ID" value="KRH14925.1"/>
    <property type="molecule type" value="Genomic_DNA"/>
</dbReference>
<dbReference type="Gramene" id="KRH14925">
    <property type="protein sequence ID" value="KRH14925"/>
    <property type="gene ID" value="GLYMA_14G057800"/>
</dbReference>
<reference evidence="2" key="2">
    <citation type="submission" date="2018-02" db="UniProtKB">
        <authorList>
            <consortium name="EnsemblPlants"/>
        </authorList>
    </citation>
    <scope>IDENTIFICATION</scope>
    <source>
        <strain evidence="2">Williams 82</strain>
    </source>
</reference>
<dbReference type="ExpressionAtlas" id="A0A0R0G9X8">
    <property type="expression patterns" value="baseline"/>
</dbReference>
<dbReference type="Proteomes" id="UP000008827">
    <property type="component" value="Chromosome 14"/>
</dbReference>
<dbReference type="AlphaFoldDB" id="A0A0R0G9X8"/>
<accession>A0A0R0G9X8</accession>